<feature type="region of interest" description="Disordered" evidence="1">
    <location>
        <begin position="1"/>
        <end position="28"/>
    </location>
</feature>
<sequence length="79" mass="8641">MRGVGKKGDQRASYQRHDHTGPHTQGSSVCCHVHRLPVSPPNEYTVGHYALPDGVSATQGPKELEREKVVSSRHVPCAQ</sequence>
<name>A0ABQ4CTU8_9ACTN</name>
<feature type="compositionally biased region" description="Basic and acidic residues" evidence="1">
    <location>
        <begin position="1"/>
        <end position="21"/>
    </location>
</feature>
<accession>A0ABQ4CTU8</accession>
<dbReference type="EMBL" id="BONE01000034">
    <property type="protein sequence ID" value="GIF74699.1"/>
    <property type="molecule type" value="Genomic_DNA"/>
</dbReference>
<comment type="caution">
    <text evidence="2">The sequence shown here is derived from an EMBL/GenBank/DDBJ whole genome shotgun (WGS) entry which is preliminary data.</text>
</comment>
<organism evidence="2 3">
    <name type="scientific">Asanoa siamensis</name>
    <dbReference type="NCBI Taxonomy" id="926357"/>
    <lineage>
        <taxon>Bacteria</taxon>
        <taxon>Bacillati</taxon>
        <taxon>Actinomycetota</taxon>
        <taxon>Actinomycetes</taxon>
        <taxon>Micromonosporales</taxon>
        <taxon>Micromonosporaceae</taxon>
        <taxon>Asanoa</taxon>
    </lineage>
</organism>
<reference evidence="2 3" key="1">
    <citation type="submission" date="2021-01" db="EMBL/GenBank/DDBJ databases">
        <title>Whole genome shotgun sequence of Asanoa siamensis NBRC 107932.</title>
        <authorList>
            <person name="Komaki H."/>
            <person name="Tamura T."/>
        </authorList>
    </citation>
    <scope>NUCLEOTIDE SEQUENCE [LARGE SCALE GENOMIC DNA]</scope>
    <source>
        <strain evidence="2 3">NBRC 107932</strain>
    </source>
</reference>
<dbReference type="Proteomes" id="UP000604117">
    <property type="component" value="Unassembled WGS sequence"/>
</dbReference>
<protein>
    <submittedName>
        <fullName evidence="2">Uncharacterized protein</fullName>
    </submittedName>
</protein>
<evidence type="ECO:0000313" key="2">
    <source>
        <dbReference type="EMBL" id="GIF74699.1"/>
    </source>
</evidence>
<evidence type="ECO:0000256" key="1">
    <source>
        <dbReference type="SAM" id="MobiDB-lite"/>
    </source>
</evidence>
<proteinExistence type="predicted"/>
<gene>
    <name evidence="2" type="ORF">Asi02nite_42170</name>
</gene>
<keyword evidence="3" id="KW-1185">Reference proteome</keyword>
<evidence type="ECO:0000313" key="3">
    <source>
        <dbReference type="Proteomes" id="UP000604117"/>
    </source>
</evidence>
<feature type="region of interest" description="Disordered" evidence="1">
    <location>
        <begin position="56"/>
        <end position="79"/>
    </location>
</feature>